<evidence type="ECO:0000256" key="7">
    <source>
        <dbReference type="RuleBase" id="RU363032"/>
    </source>
</evidence>
<dbReference type="RefSeq" id="WP_326124018.1">
    <property type="nucleotide sequence ID" value="NZ_JARSFG010000017.1"/>
</dbReference>
<feature type="transmembrane region" description="Helical" evidence="7">
    <location>
        <begin position="94"/>
        <end position="114"/>
    </location>
</feature>
<evidence type="ECO:0000256" key="5">
    <source>
        <dbReference type="ARBA" id="ARBA00022989"/>
    </source>
</evidence>
<feature type="transmembrane region" description="Helical" evidence="7">
    <location>
        <begin position="216"/>
        <end position="238"/>
    </location>
</feature>
<feature type="transmembrane region" description="Helical" evidence="7">
    <location>
        <begin position="126"/>
        <end position="146"/>
    </location>
</feature>
<evidence type="ECO:0000256" key="4">
    <source>
        <dbReference type="ARBA" id="ARBA00022692"/>
    </source>
</evidence>
<dbReference type="CDD" id="cd06261">
    <property type="entry name" value="TM_PBP2"/>
    <property type="match status" value="1"/>
</dbReference>
<evidence type="ECO:0000256" key="2">
    <source>
        <dbReference type="ARBA" id="ARBA00022448"/>
    </source>
</evidence>
<comment type="subcellular location">
    <subcellularLocation>
        <location evidence="1 7">Cell membrane</location>
        <topology evidence="1 7">Multi-pass membrane protein</topology>
    </subcellularLocation>
</comment>
<proteinExistence type="inferred from homology"/>
<evidence type="ECO:0000313" key="9">
    <source>
        <dbReference type="EMBL" id="MEC1179495.1"/>
    </source>
</evidence>
<dbReference type="InterPro" id="IPR000515">
    <property type="entry name" value="MetI-like"/>
</dbReference>
<dbReference type="Pfam" id="PF00528">
    <property type="entry name" value="BPD_transp_1"/>
    <property type="match status" value="1"/>
</dbReference>
<evidence type="ECO:0000259" key="8">
    <source>
        <dbReference type="PROSITE" id="PS50928"/>
    </source>
</evidence>
<dbReference type="GO" id="GO:0005886">
    <property type="term" value="C:plasma membrane"/>
    <property type="evidence" value="ECO:0007669"/>
    <property type="project" value="UniProtKB-SubCell"/>
</dbReference>
<name>A0AAW9NUH4_9BACL</name>
<dbReference type="PROSITE" id="PS50928">
    <property type="entry name" value="ABC_TM1"/>
    <property type="match status" value="1"/>
</dbReference>
<keyword evidence="2 7" id="KW-0813">Transport</keyword>
<dbReference type="PANTHER" id="PTHR30151">
    <property type="entry name" value="ALKANE SULFONATE ABC TRANSPORTER-RELATED, MEMBRANE SUBUNIT"/>
    <property type="match status" value="1"/>
</dbReference>
<dbReference type="PANTHER" id="PTHR30151:SF19">
    <property type="entry name" value="ABC TRANSPORTER PERMEASE"/>
    <property type="match status" value="1"/>
</dbReference>
<evidence type="ECO:0000256" key="1">
    <source>
        <dbReference type="ARBA" id="ARBA00004651"/>
    </source>
</evidence>
<keyword evidence="6 7" id="KW-0472">Membrane</keyword>
<evidence type="ECO:0000256" key="6">
    <source>
        <dbReference type="ARBA" id="ARBA00023136"/>
    </source>
</evidence>
<gene>
    <name evidence="9" type="ORF">P9B03_13435</name>
</gene>
<feature type="domain" description="ABC transmembrane type-1" evidence="8">
    <location>
        <begin position="83"/>
        <end position="267"/>
    </location>
</feature>
<dbReference type="Gene3D" id="1.10.3720.10">
    <property type="entry name" value="MetI-like"/>
    <property type="match status" value="1"/>
</dbReference>
<dbReference type="InterPro" id="IPR035906">
    <property type="entry name" value="MetI-like_sf"/>
</dbReference>
<keyword evidence="5 7" id="KW-1133">Transmembrane helix</keyword>
<dbReference type="GO" id="GO:0055085">
    <property type="term" value="P:transmembrane transport"/>
    <property type="evidence" value="ECO:0007669"/>
    <property type="project" value="InterPro"/>
</dbReference>
<feature type="transmembrane region" description="Helical" evidence="7">
    <location>
        <begin position="34"/>
        <end position="53"/>
    </location>
</feature>
<dbReference type="PRINTS" id="PR00173">
    <property type="entry name" value="EDTRNSPORT"/>
</dbReference>
<dbReference type="SUPFAM" id="SSF161098">
    <property type="entry name" value="MetI-like"/>
    <property type="match status" value="1"/>
</dbReference>
<feature type="transmembrane region" description="Helical" evidence="7">
    <location>
        <begin position="244"/>
        <end position="267"/>
    </location>
</feature>
<evidence type="ECO:0000313" key="10">
    <source>
        <dbReference type="Proteomes" id="UP001344888"/>
    </source>
</evidence>
<keyword evidence="4 7" id="KW-0812">Transmembrane</keyword>
<comment type="similarity">
    <text evidence="7">Belongs to the binding-protein-dependent transport system permease family.</text>
</comment>
<dbReference type="EMBL" id="JARSFG010000017">
    <property type="protein sequence ID" value="MEC1179495.1"/>
    <property type="molecule type" value="Genomic_DNA"/>
</dbReference>
<comment type="caution">
    <text evidence="9">The sequence shown here is derived from an EMBL/GenBank/DDBJ whole genome shotgun (WGS) entry which is preliminary data.</text>
</comment>
<organism evidence="9 10">
    <name type="scientific">Metasolibacillus meyeri</name>
    <dbReference type="NCBI Taxonomy" id="1071052"/>
    <lineage>
        <taxon>Bacteria</taxon>
        <taxon>Bacillati</taxon>
        <taxon>Bacillota</taxon>
        <taxon>Bacilli</taxon>
        <taxon>Bacillales</taxon>
        <taxon>Caryophanaceae</taxon>
        <taxon>Metasolibacillus</taxon>
    </lineage>
</organism>
<accession>A0AAW9NUH4</accession>
<sequence length="278" mass="31131">MAPFSKAFGRSLKALNIQLLHEQYKRALKTEKRLIRFFQLLIIAGFIGLWELASQQRWVDPLIFSAPSKVWRLFIEKWSDGTLMLHVNITLFETVLGFIIGTLLGTILATILWWSPFFSKVADPYLVVLNAMPKVALGPILIVAMGPGMASIITMGAIISVIISTIVIYTAFTEVDTNYVKVLQTFNANRAQIFKEAILPASFPTIISTLKVNVGLSWVGVIVGEFLVSAKGLGYLIIYGFQVFNFNLVFLALMIIAVFATIMYQLVEMIEKKLMKAR</sequence>
<feature type="transmembrane region" description="Helical" evidence="7">
    <location>
        <begin position="152"/>
        <end position="172"/>
    </location>
</feature>
<keyword evidence="10" id="KW-1185">Reference proteome</keyword>
<evidence type="ECO:0000256" key="3">
    <source>
        <dbReference type="ARBA" id="ARBA00022475"/>
    </source>
</evidence>
<dbReference type="AlphaFoldDB" id="A0AAW9NUH4"/>
<keyword evidence="3" id="KW-1003">Cell membrane</keyword>
<reference evidence="9 10" key="1">
    <citation type="submission" date="2023-03" db="EMBL/GenBank/DDBJ databases">
        <title>Bacillus Genome Sequencing.</title>
        <authorList>
            <person name="Dunlap C."/>
        </authorList>
    </citation>
    <scope>NUCLEOTIDE SEQUENCE [LARGE SCALE GENOMIC DNA]</scope>
    <source>
        <strain evidence="9 10">B-59205</strain>
    </source>
</reference>
<protein>
    <submittedName>
        <fullName evidence="9">ABC transporter permease</fullName>
    </submittedName>
</protein>
<dbReference type="Proteomes" id="UP001344888">
    <property type="component" value="Unassembled WGS sequence"/>
</dbReference>